<name>A0A382LUG7_9ZZZZ</name>
<feature type="non-terminal residue" evidence="1">
    <location>
        <position position="65"/>
    </location>
</feature>
<gene>
    <name evidence="1" type="ORF">METZ01_LOCUS291841</name>
</gene>
<proteinExistence type="predicted"/>
<dbReference type="EMBL" id="UINC01088606">
    <property type="protein sequence ID" value="SVC38987.1"/>
    <property type="molecule type" value="Genomic_DNA"/>
</dbReference>
<evidence type="ECO:0000313" key="1">
    <source>
        <dbReference type="EMBL" id="SVC38987.1"/>
    </source>
</evidence>
<accession>A0A382LUG7</accession>
<sequence>MLNHVRNRWTGYRDRLGALSDKNAEELNYWMQRKVEEGTFHASWYEHFYTEHFGLGVEDYAGLRV</sequence>
<protein>
    <submittedName>
        <fullName evidence="1">Uncharacterized protein</fullName>
    </submittedName>
</protein>
<organism evidence="1">
    <name type="scientific">marine metagenome</name>
    <dbReference type="NCBI Taxonomy" id="408172"/>
    <lineage>
        <taxon>unclassified sequences</taxon>
        <taxon>metagenomes</taxon>
        <taxon>ecological metagenomes</taxon>
    </lineage>
</organism>
<reference evidence="1" key="1">
    <citation type="submission" date="2018-05" db="EMBL/GenBank/DDBJ databases">
        <authorList>
            <person name="Lanie J.A."/>
            <person name="Ng W.-L."/>
            <person name="Kazmierczak K.M."/>
            <person name="Andrzejewski T.M."/>
            <person name="Davidsen T.M."/>
            <person name="Wayne K.J."/>
            <person name="Tettelin H."/>
            <person name="Glass J.I."/>
            <person name="Rusch D."/>
            <person name="Podicherti R."/>
            <person name="Tsui H.-C.T."/>
            <person name="Winkler M.E."/>
        </authorList>
    </citation>
    <scope>NUCLEOTIDE SEQUENCE</scope>
</reference>
<dbReference type="AlphaFoldDB" id="A0A382LUG7"/>